<comment type="caution">
    <text evidence="5">The sequence shown here is derived from an EMBL/GenBank/DDBJ whole genome shotgun (WGS) entry which is preliminary data.</text>
</comment>
<dbReference type="EMBL" id="BAAAYG010000014">
    <property type="protein sequence ID" value="GAA3287846.1"/>
    <property type="molecule type" value="Genomic_DNA"/>
</dbReference>
<evidence type="ECO:0000259" key="4">
    <source>
        <dbReference type="Pfam" id="PF13579"/>
    </source>
</evidence>
<dbReference type="Pfam" id="PF13692">
    <property type="entry name" value="Glyco_trans_1_4"/>
    <property type="match status" value="1"/>
</dbReference>
<dbReference type="Proteomes" id="UP001501736">
    <property type="component" value="Unassembled WGS sequence"/>
</dbReference>
<reference evidence="6" key="1">
    <citation type="journal article" date="2019" name="Int. J. Syst. Evol. Microbiol.">
        <title>The Global Catalogue of Microorganisms (GCM) 10K type strain sequencing project: providing services to taxonomists for standard genome sequencing and annotation.</title>
        <authorList>
            <consortium name="The Broad Institute Genomics Platform"/>
            <consortium name="The Broad Institute Genome Sequencing Center for Infectious Disease"/>
            <person name="Wu L."/>
            <person name="Ma J."/>
        </authorList>
    </citation>
    <scope>NUCLEOTIDE SEQUENCE [LARGE SCALE GENOMIC DNA]</scope>
    <source>
        <strain evidence="6">JCM 11483</strain>
    </source>
</reference>
<keyword evidence="3" id="KW-0808">Transferase</keyword>
<organism evidence="5 6">
    <name type="scientific">Nesterenkonia halobia</name>
    <dbReference type="NCBI Taxonomy" id="37922"/>
    <lineage>
        <taxon>Bacteria</taxon>
        <taxon>Bacillati</taxon>
        <taxon>Actinomycetota</taxon>
        <taxon>Actinomycetes</taxon>
        <taxon>Micrococcales</taxon>
        <taxon>Micrococcaceae</taxon>
        <taxon>Nesterenkonia</taxon>
    </lineage>
</organism>
<gene>
    <name evidence="5" type="ORF">GCM10020260_25160</name>
</gene>
<keyword evidence="6" id="KW-1185">Reference proteome</keyword>
<evidence type="ECO:0000313" key="6">
    <source>
        <dbReference type="Proteomes" id="UP001501736"/>
    </source>
</evidence>
<accession>A0ABP6RH02</accession>
<dbReference type="PANTHER" id="PTHR45947:SF3">
    <property type="entry name" value="SULFOQUINOVOSYL TRANSFERASE SQD2"/>
    <property type="match status" value="1"/>
</dbReference>
<dbReference type="Pfam" id="PF13579">
    <property type="entry name" value="Glyco_trans_4_4"/>
    <property type="match status" value="1"/>
</dbReference>
<proteinExistence type="predicted"/>
<dbReference type="RefSeq" id="WP_344721939.1">
    <property type="nucleotide sequence ID" value="NZ_BAAAYG010000014.1"/>
</dbReference>
<evidence type="ECO:0000256" key="2">
    <source>
        <dbReference type="ARBA" id="ARBA00022676"/>
    </source>
</evidence>
<evidence type="ECO:0000256" key="1">
    <source>
        <dbReference type="ARBA" id="ARBA00021292"/>
    </source>
</evidence>
<protein>
    <recommendedName>
        <fullName evidence="1">D-inositol 3-phosphate glycosyltransferase</fullName>
    </recommendedName>
</protein>
<dbReference type="Gene3D" id="3.40.50.2000">
    <property type="entry name" value="Glycogen Phosphorylase B"/>
    <property type="match status" value="2"/>
</dbReference>
<dbReference type="PANTHER" id="PTHR45947">
    <property type="entry name" value="SULFOQUINOVOSYL TRANSFERASE SQD2"/>
    <property type="match status" value="1"/>
</dbReference>
<dbReference type="InterPro" id="IPR028098">
    <property type="entry name" value="Glyco_trans_4-like_N"/>
</dbReference>
<feature type="domain" description="Glycosyltransferase subfamily 4-like N-terminal" evidence="4">
    <location>
        <begin position="15"/>
        <end position="176"/>
    </location>
</feature>
<evidence type="ECO:0000313" key="5">
    <source>
        <dbReference type="EMBL" id="GAA3287846.1"/>
    </source>
</evidence>
<sequence>MTRAILHITDAASSGVLASVTTLARAQSATPDLDVTLAYVARRDSPPPEQIRRMAGPDVAVVPWARRPRLALPALLLRTTAALAATRPVLVHLHSSRTGMVGRLVALLTGQRARTVYSPHCFAFDRSDTSAPRRRALVALERLGGLMGPRLLLVSETEEQLARQVLPGVRTAVLRNRVDAAALAARPRPDPDTSATDLLVVHVGRIAAQKRPAEFAAVARRWRAAHAAATFRWLGDGERALLDPSVEISGWLDREALLAALGRADVLLFTTAGEGLPIAVLEAQALGVPVVAHDVTGMSDVVDDGVTGLLRQGADGLLQALEELAADPDRRRALGEEAQARVRRRFGLDGLAEDSFAACRRIGIPLGEETP</sequence>
<keyword evidence="2" id="KW-0328">Glycosyltransferase</keyword>
<dbReference type="InterPro" id="IPR050194">
    <property type="entry name" value="Glycosyltransferase_grp1"/>
</dbReference>
<name>A0ABP6RH02_9MICC</name>
<dbReference type="SUPFAM" id="SSF53756">
    <property type="entry name" value="UDP-Glycosyltransferase/glycogen phosphorylase"/>
    <property type="match status" value="1"/>
</dbReference>
<evidence type="ECO:0000256" key="3">
    <source>
        <dbReference type="ARBA" id="ARBA00022679"/>
    </source>
</evidence>